<dbReference type="NCBIfam" id="TIGR02837">
    <property type="entry name" value="spore_II_R"/>
    <property type="match status" value="1"/>
</dbReference>
<name>A0ABW2UXX7_9BACI</name>
<organism evidence="2 3">
    <name type="scientific">Lentibacillus kimchii</name>
    <dbReference type="NCBI Taxonomy" id="1542911"/>
    <lineage>
        <taxon>Bacteria</taxon>
        <taxon>Bacillati</taxon>
        <taxon>Bacillota</taxon>
        <taxon>Bacilli</taxon>
        <taxon>Bacillales</taxon>
        <taxon>Bacillaceae</taxon>
        <taxon>Lentibacillus</taxon>
    </lineage>
</organism>
<evidence type="ECO:0000313" key="2">
    <source>
        <dbReference type="EMBL" id="MFC7747843.1"/>
    </source>
</evidence>
<proteinExistence type="predicted"/>
<accession>A0ABW2UXX7</accession>
<comment type="caution">
    <text evidence="2">The sequence shown here is derived from an EMBL/GenBank/DDBJ whole genome shotgun (WGS) entry which is preliminary data.</text>
</comment>
<gene>
    <name evidence="2" type="primary">spoIIR</name>
    <name evidence="2" type="ORF">ACFQU8_11660</name>
</gene>
<feature type="region of interest" description="Disordered" evidence="1">
    <location>
        <begin position="176"/>
        <end position="205"/>
    </location>
</feature>
<sequence length="215" mass="23832">MQRVVYSAIIAVMIILVIPVTGTSGDMAANSSANAAQQDIQVIPDEAIRLRILADSDAESDQELKHKVRDNVNAAITDWVGMITDIDKARELIAANIPEIRTIVEDTLKEEGSSQSSEVEYGKNITFPAKLYGSYLYPPGEYEAVLITLGEGEGSNWWCVLFPPLCFLDFSSGSTVAEAEETETGDDDDDKEDDEEEASDEEETDVRFFLFEWFD</sequence>
<dbReference type="EMBL" id="JBHTGR010000056">
    <property type="protein sequence ID" value="MFC7747843.1"/>
    <property type="molecule type" value="Genomic_DNA"/>
</dbReference>
<dbReference type="Pfam" id="PF09551">
    <property type="entry name" value="Spore_II_R"/>
    <property type="match status" value="1"/>
</dbReference>
<dbReference type="RefSeq" id="WP_382360284.1">
    <property type="nucleotide sequence ID" value="NZ_JBHTGR010000056.1"/>
</dbReference>
<evidence type="ECO:0000313" key="3">
    <source>
        <dbReference type="Proteomes" id="UP001596620"/>
    </source>
</evidence>
<reference evidence="3" key="1">
    <citation type="journal article" date="2019" name="Int. J. Syst. Evol. Microbiol.">
        <title>The Global Catalogue of Microorganisms (GCM) 10K type strain sequencing project: providing services to taxonomists for standard genome sequencing and annotation.</title>
        <authorList>
            <consortium name="The Broad Institute Genomics Platform"/>
            <consortium name="The Broad Institute Genome Sequencing Center for Infectious Disease"/>
            <person name="Wu L."/>
            <person name="Ma J."/>
        </authorList>
    </citation>
    <scope>NUCLEOTIDE SEQUENCE [LARGE SCALE GENOMIC DNA]</scope>
    <source>
        <strain evidence="3">JCM 30234</strain>
    </source>
</reference>
<dbReference type="Proteomes" id="UP001596620">
    <property type="component" value="Unassembled WGS sequence"/>
</dbReference>
<dbReference type="InterPro" id="IPR014202">
    <property type="entry name" value="Spore_II_R"/>
</dbReference>
<feature type="compositionally biased region" description="Acidic residues" evidence="1">
    <location>
        <begin position="178"/>
        <end position="204"/>
    </location>
</feature>
<protein>
    <submittedName>
        <fullName evidence="2">Stage II sporulation protein R</fullName>
    </submittedName>
</protein>
<evidence type="ECO:0000256" key="1">
    <source>
        <dbReference type="SAM" id="MobiDB-lite"/>
    </source>
</evidence>
<keyword evidence="3" id="KW-1185">Reference proteome</keyword>